<name>V6LKY2_9EUKA</name>
<organism evidence="1">
    <name type="scientific">Spironucleus salmonicida</name>
    <dbReference type="NCBI Taxonomy" id="348837"/>
    <lineage>
        <taxon>Eukaryota</taxon>
        <taxon>Metamonada</taxon>
        <taxon>Diplomonadida</taxon>
        <taxon>Hexamitidae</taxon>
        <taxon>Hexamitinae</taxon>
        <taxon>Spironucleus</taxon>
    </lineage>
</organism>
<dbReference type="Proteomes" id="UP000018208">
    <property type="component" value="Unassembled WGS sequence"/>
</dbReference>
<dbReference type="EMBL" id="KI546100">
    <property type="protein sequence ID" value="EST45290.1"/>
    <property type="molecule type" value="Genomic_DNA"/>
</dbReference>
<reference evidence="2" key="2">
    <citation type="submission" date="2020-12" db="EMBL/GenBank/DDBJ databases">
        <title>New Spironucleus salmonicida genome in near-complete chromosomes.</title>
        <authorList>
            <person name="Xu F."/>
            <person name="Kurt Z."/>
            <person name="Jimenez-Gonzalez A."/>
            <person name="Astvaldsson A."/>
            <person name="Andersson J.O."/>
            <person name="Svard S.G."/>
        </authorList>
    </citation>
    <scope>NUCLEOTIDE SEQUENCE</scope>
    <source>
        <strain evidence="2">ATCC 50377</strain>
    </source>
</reference>
<dbReference type="OrthoDB" id="10249589at2759"/>
<keyword evidence="3" id="KW-1185">Reference proteome</keyword>
<sequence>MEQSHDFSDTHQYQQQDDNTLNEQYNYYADVSNSIIIELRVYALGFDRAQNQDTFRQDTYHQFDLDKSIFTSYQILHDNLIKASNASYLKSQFFRICQLDEIQKRISIGANDVVQDAPPTSQIPWISTSEDVQSLVSSGTQRIYLAAIRYTKAQALQLSQYISAEEKVFLLKLHSSRRAEDEYDIQDEMHQVKQQLSDQLSIDRRPLPQFAQVLIKRQHITEFVNFAYLISNAQSDDEARQIIKLNPQIAKKFFGK</sequence>
<evidence type="ECO:0000313" key="2">
    <source>
        <dbReference type="EMBL" id="KAH0576888.1"/>
    </source>
</evidence>
<evidence type="ECO:0000313" key="1">
    <source>
        <dbReference type="EMBL" id="EST45290.1"/>
    </source>
</evidence>
<dbReference type="EMBL" id="AUWU02000001">
    <property type="protein sequence ID" value="KAH0576888.1"/>
    <property type="molecule type" value="Genomic_DNA"/>
</dbReference>
<reference evidence="1 2" key="1">
    <citation type="journal article" date="2014" name="PLoS Genet.">
        <title>The Genome of Spironucleus salmonicida Highlights a Fish Pathogen Adapted to Fluctuating Environments.</title>
        <authorList>
            <person name="Xu F."/>
            <person name="Jerlstrom-Hultqvist J."/>
            <person name="Einarsson E."/>
            <person name="Astvaldsson A."/>
            <person name="Svard S.G."/>
            <person name="Andersson J.O."/>
        </authorList>
    </citation>
    <scope>NUCLEOTIDE SEQUENCE</scope>
    <source>
        <strain evidence="2">ATCC 50377</strain>
    </source>
</reference>
<protein>
    <submittedName>
        <fullName evidence="1">Uncharacterized protein</fullName>
    </submittedName>
</protein>
<proteinExistence type="predicted"/>
<dbReference type="AlphaFoldDB" id="V6LKY2"/>
<gene>
    <name evidence="1" type="ORF">SS50377_14867</name>
    <name evidence="2" type="ORF">SS50377_20234</name>
</gene>
<accession>V6LKY2</accession>
<dbReference type="VEuPathDB" id="GiardiaDB:SS50377_20234"/>
<evidence type="ECO:0000313" key="3">
    <source>
        <dbReference type="Proteomes" id="UP000018208"/>
    </source>
</evidence>